<organism evidence="2 3">
    <name type="scientific">Salinisphaera hydrothermalis (strain C41B8)</name>
    <dbReference type="NCBI Taxonomy" id="1304275"/>
    <lineage>
        <taxon>Bacteria</taxon>
        <taxon>Pseudomonadati</taxon>
        <taxon>Pseudomonadota</taxon>
        <taxon>Gammaproteobacteria</taxon>
        <taxon>Salinisphaerales</taxon>
        <taxon>Salinisphaeraceae</taxon>
        <taxon>Salinisphaera</taxon>
    </lineage>
</organism>
<sequence length="134" mass="13436">MWNRRALIVAAVLGLAGCASQKPVLYSRGGGMPPGGHQAVSDCTQQAKAAGLDYSKGRIGRNAVENGAVGGAGGAVAGAIYGNAATGAAAGAAGGVAAGLVRDMFHHDNGPAPAYRAYVNRCLRDRGYQPIGWN</sequence>
<dbReference type="RefSeq" id="WP_037336520.1">
    <property type="nucleotide sequence ID" value="NZ_APNK01000009.1"/>
</dbReference>
<dbReference type="EMBL" id="APNK01000009">
    <property type="protein sequence ID" value="KEZ77794.1"/>
    <property type="molecule type" value="Genomic_DNA"/>
</dbReference>
<dbReference type="PROSITE" id="PS51257">
    <property type="entry name" value="PROKAR_LIPOPROTEIN"/>
    <property type="match status" value="1"/>
</dbReference>
<protein>
    <recommendedName>
        <fullName evidence="4">Glycine-zipper-containing OmpA-like membrane domain-containing protein</fullName>
    </recommendedName>
</protein>
<evidence type="ECO:0000313" key="2">
    <source>
        <dbReference type="EMBL" id="KEZ77794.1"/>
    </source>
</evidence>
<evidence type="ECO:0000313" key="3">
    <source>
        <dbReference type="Proteomes" id="UP000028302"/>
    </source>
</evidence>
<accession>A0A084IM60</accession>
<keyword evidence="3" id="KW-1185">Reference proteome</keyword>
<gene>
    <name evidence="2" type="ORF">C41B8_08260</name>
</gene>
<comment type="caution">
    <text evidence="2">The sequence shown here is derived from an EMBL/GenBank/DDBJ whole genome shotgun (WGS) entry which is preliminary data.</text>
</comment>
<reference evidence="2 3" key="1">
    <citation type="submission" date="2013-03" db="EMBL/GenBank/DDBJ databases">
        <title>Salinisphaera hydrothermalis C41B8 Genome Sequencing.</title>
        <authorList>
            <person name="Li C."/>
            <person name="Lai Q."/>
            <person name="Shao Z."/>
        </authorList>
    </citation>
    <scope>NUCLEOTIDE SEQUENCE [LARGE SCALE GENOMIC DNA]</scope>
    <source>
        <strain evidence="2 3">C41B8</strain>
    </source>
</reference>
<dbReference type="eggNOG" id="ENOG5032RKS">
    <property type="taxonomic scope" value="Bacteria"/>
</dbReference>
<keyword evidence="1" id="KW-0732">Signal</keyword>
<proteinExistence type="predicted"/>
<dbReference type="AlphaFoldDB" id="A0A084IM60"/>
<dbReference type="Proteomes" id="UP000028302">
    <property type="component" value="Unassembled WGS sequence"/>
</dbReference>
<evidence type="ECO:0000256" key="1">
    <source>
        <dbReference type="SAM" id="SignalP"/>
    </source>
</evidence>
<name>A0A084IM60_SALHC</name>
<feature type="signal peptide" evidence="1">
    <location>
        <begin position="1"/>
        <end position="21"/>
    </location>
</feature>
<dbReference type="OrthoDB" id="9796758at2"/>
<evidence type="ECO:0008006" key="4">
    <source>
        <dbReference type="Google" id="ProtNLM"/>
    </source>
</evidence>
<feature type="chain" id="PRO_5001776581" description="Glycine-zipper-containing OmpA-like membrane domain-containing protein" evidence="1">
    <location>
        <begin position="22"/>
        <end position="134"/>
    </location>
</feature>
<dbReference type="STRING" id="1304275.C41B8_08260"/>